<evidence type="ECO:0000256" key="2">
    <source>
        <dbReference type="PROSITE-ProRule" id="PRU01161"/>
    </source>
</evidence>
<feature type="active site" description="Nucleophile" evidence="2">
    <location>
        <position position="43"/>
    </location>
</feature>
<feature type="short sequence motif" description="GXSXG" evidence="2">
    <location>
        <begin position="41"/>
        <end position="45"/>
    </location>
</feature>
<dbReference type="EMBL" id="JAHXPT010000010">
    <property type="protein sequence ID" value="MBW6410988.1"/>
    <property type="molecule type" value="Genomic_DNA"/>
</dbReference>
<dbReference type="Proteomes" id="UP001519921">
    <property type="component" value="Unassembled WGS sequence"/>
</dbReference>
<dbReference type="Pfam" id="PF01734">
    <property type="entry name" value="Patatin"/>
    <property type="match status" value="1"/>
</dbReference>
<dbReference type="Gene3D" id="3.40.1090.10">
    <property type="entry name" value="Cytosolic phospholipase A2 catalytic domain"/>
    <property type="match status" value="1"/>
</dbReference>
<evidence type="ECO:0000313" key="4">
    <source>
        <dbReference type="EMBL" id="MBW6410988.1"/>
    </source>
</evidence>
<keyword evidence="2" id="KW-0442">Lipid degradation</keyword>
<dbReference type="RefSeq" id="WP_219780453.1">
    <property type="nucleotide sequence ID" value="NZ_JAHXPT010000010.1"/>
</dbReference>
<keyword evidence="5" id="KW-1185">Reference proteome</keyword>
<dbReference type="PANTHER" id="PTHR46394:SF1">
    <property type="entry name" value="PNPLA DOMAIN-CONTAINING PROTEIN"/>
    <property type="match status" value="1"/>
</dbReference>
<organism evidence="4 5">
    <name type="scientific">Clostridium weizhouense</name>
    <dbReference type="NCBI Taxonomy" id="2859781"/>
    <lineage>
        <taxon>Bacteria</taxon>
        <taxon>Bacillati</taxon>
        <taxon>Bacillota</taxon>
        <taxon>Clostridia</taxon>
        <taxon>Eubacteriales</taxon>
        <taxon>Clostridiaceae</taxon>
        <taxon>Clostridium</taxon>
    </lineage>
</organism>
<sequence length="321" mass="36449">MKNQTKKFNAVFEGGGVKGIGFVGALMKLEEEGYSIERCAGTSAGAITSALLAVGYTAKEIKEIMINTDYNNFLDKNISILSSGNILEKASHMYNLFNDKGFYSGDYFEKWMNNLLKAKSKTKFKDVFVNGKSKLKLIAADITKGSMLIFPDDLPKYGIDPMEFEISKAVRMSMSIPFFFKPVELQTNKGTSFIVDGGILSNFPIWIFDSEEKPEYPTFGFNLDEQELSYTAQGKTNFLYYSYDLVNTCIFSHKSEDRYIRDKDLVRVIDIPTLGVGTTEFDISKERSLALYQSGYDSTEKFLKEWDFNKYVQAYSIYKEA</sequence>
<reference evidence="4 5" key="1">
    <citation type="submission" date="2021-07" db="EMBL/GenBank/DDBJ databases">
        <title>Clostridium weizhouense sp. nov., an anaerobic bacterium isolated from activated sludge of Petroleum wastewater.</title>
        <authorList>
            <person name="Li Q."/>
        </authorList>
    </citation>
    <scope>NUCLEOTIDE SEQUENCE [LARGE SCALE GENOMIC DNA]</scope>
    <source>
        <strain evidence="4 5">YB-6</strain>
    </source>
</reference>
<comment type="caution">
    <text evidence="4">The sequence shown here is derived from an EMBL/GenBank/DDBJ whole genome shotgun (WGS) entry which is preliminary data.</text>
</comment>
<gene>
    <name evidence="4" type="ORF">KYD98_12865</name>
</gene>
<feature type="short sequence motif" description="GXGXXG" evidence="2">
    <location>
        <begin position="14"/>
        <end position="19"/>
    </location>
</feature>
<keyword evidence="1 2" id="KW-0443">Lipid metabolism</keyword>
<name>A0ABS7AQP1_9CLOT</name>
<dbReference type="InterPro" id="IPR052580">
    <property type="entry name" value="Lipid_Hydrolase"/>
</dbReference>
<dbReference type="InterPro" id="IPR002641">
    <property type="entry name" value="PNPLA_dom"/>
</dbReference>
<proteinExistence type="predicted"/>
<dbReference type="CDD" id="cd07207">
    <property type="entry name" value="Pat_ExoU_VipD_like"/>
    <property type="match status" value="1"/>
</dbReference>
<accession>A0ABS7AQP1</accession>
<feature type="short sequence motif" description="DGA/G" evidence="2">
    <location>
        <begin position="196"/>
        <end position="198"/>
    </location>
</feature>
<feature type="active site" description="Proton acceptor" evidence="2">
    <location>
        <position position="196"/>
    </location>
</feature>
<dbReference type="PANTHER" id="PTHR46394">
    <property type="entry name" value="ANNEXIN"/>
    <property type="match status" value="1"/>
</dbReference>
<dbReference type="SUPFAM" id="SSF52151">
    <property type="entry name" value="FabD/lysophospholipase-like"/>
    <property type="match status" value="1"/>
</dbReference>
<evidence type="ECO:0000259" key="3">
    <source>
        <dbReference type="PROSITE" id="PS51635"/>
    </source>
</evidence>
<feature type="domain" description="PNPLA" evidence="3">
    <location>
        <begin position="10"/>
        <end position="209"/>
    </location>
</feature>
<evidence type="ECO:0000313" key="5">
    <source>
        <dbReference type="Proteomes" id="UP001519921"/>
    </source>
</evidence>
<keyword evidence="2" id="KW-0378">Hydrolase</keyword>
<dbReference type="PROSITE" id="PS51635">
    <property type="entry name" value="PNPLA"/>
    <property type="match status" value="1"/>
</dbReference>
<evidence type="ECO:0000256" key="1">
    <source>
        <dbReference type="ARBA" id="ARBA00023098"/>
    </source>
</evidence>
<protein>
    <submittedName>
        <fullName evidence="4">Patatin-like phospholipase family protein</fullName>
    </submittedName>
</protein>
<dbReference type="InterPro" id="IPR016035">
    <property type="entry name" value="Acyl_Trfase/lysoPLipase"/>
</dbReference>